<dbReference type="Proteomes" id="UP001148737">
    <property type="component" value="Unassembled WGS sequence"/>
</dbReference>
<comment type="caution">
    <text evidence="1">The sequence shown here is derived from an EMBL/GenBank/DDBJ whole genome shotgun (WGS) entry which is preliminary data.</text>
</comment>
<proteinExistence type="predicted"/>
<name>A0ACC1QT68_9HYPO</name>
<organism evidence="1 2">
    <name type="scientific">Lecanicillium saksenae</name>
    <dbReference type="NCBI Taxonomy" id="468837"/>
    <lineage>
        <taxon>Eukaryota</taxon>
        <taxon>Fungi</taxon>
        <taxon>Dikarya</taxon>
        <taxon>Ascomycota</taxon>
        <taxon>Pezizomycotina</taxon>
        <taxon>Sordariomycetes</taxon>
        <taxon>Hypocreomycetidae</taxon>
        <taxon>Hypocreales</taxon>
        <taxon>Cordycipitaceae</taxon>
        <taxon>Lecanicillium</taxon>
    </lineage>
</organism>
<protein>
    <submittedName>
        <fullName evidence="1">Uncharacterized protein</fullName>
    </submittedName>
</protein>
<evidence type="ECO:0000313" key="2">
    <source>
        <dbReference type="Proteomes" id="UP001148737"/>
    </source>
</evidence>
<accession>A0ACC1QT68</accession>
<keyword evidence="2" id="KW-1185">Reference proteome</keyword>
<evidence type="ECO:0000313" key="1">
    <source>
        <dbReference type="EMBL" id="KAJ3489321.1"/>
    </source>
</evidence>
<sequence length="292" mass="31727">MELYAAGCNAFGQLNFGPSGPSDVPKFTKIASGTTIEKPVSRLVYTLIKIDGEYLKAGHPPDKSLVVNAYSMAVRANEDSLRADTRRQAASVLKKGGQSETHQVDGIIAQIAAFDTGFIILYENGRIATMGDPRFPAPLGRMPTKQQPAEKFEMLPEFAPEDPVKHITACGYAAAALTELGSVYIWGRNLPSRPTEHFFPGLSTWANYVSIADSKEIEDFALGETHAIALTCDGEIYVIGNNENGQLGMPGSEVLHTWTKVEFSPPDDYLITGVAAGPHTSFIIVSERNRYD</sequence>
<gene>
    <name evidence="1" type="ORF">NLG97_g6023</name>
</gene>
<dbReference type="EMBL" id="JANAKD010000744">
    <property type="protein sequence ID" value="KAJ3489321.1"/>
    <property type="molecule type" value="Genomic_DNA"/>
</dbReference>
<reference evidence="1" key="1">
    <citation type="submission" date="2022-07" db="EMBL/GenBank/DDBJ databases">
        <title>Genome Sequence of Lecanicillium saksenae.</title>
        <authorList>
            <person name="Buettner E."/>
        </authorList>
    </citation>
    <scope>NUCLEOTIDE SEQUENCE</scope>
    <source>
        <strain evidence="1">VT-O1</strain>
    </source>
</reference>